<dbReference type="GO" id="GO:0016485">
    <property type="term" value="P:protein processing"/>
    <property type="evidence" value="ECO:0007669"/>
    <property type="project" value="TreeGrafter"/>
</dbReference>
<keyword evidence="8" id="KW-0325">Glycoprotein</keyword>
<dbReference type="PANTHER" id="PTHR11532">
    <property type="entry name" value="PROTEASE M14 CARBOXYPEPTIDASE"/>
    <property type="match status" value="1"/>
</dbReference>
<evidence type="ECO:0000256" key="8">
    <source>
        <dbReference type="ARBA" id="ARBA00023180"/>
    </source>
</evidence>
<dbReference type="SUPFAM" id="SSF53187">
    <property type="entry name" value="Zn-dependent exopeptidases"/>
    <property type="match status" value="1"/>
</dbReference>
<evidence type="ECO:0000256" key="6">
    <source>
        <dbReference type="ARBA" id="ARBA00022801"/>
    </source>
</evidence>
<name>A0A131ZTY5_SARSC</name>
<dbReference type="GO" id="GO:0008270">
    <property type="term" value="F:zinc ion binding"/>
    <property type="evidence" value="ECO:0007669"/>
    <property type="project" value="InterPro"/>
</dbReference>
<proteinExistence type="inferred from homology"/>
<dbReference type="Gene3D" id="2.60.40.1120">
    <property type="entry name" value="Carboxypeptidase-like, regulatory domain"/>
    <property type="match status" value="1"/>
</dbReference>
<accession>A0A131ZTY5</accession>
<evidence type="ECO:0000256" key="9">
    <source>
        <dbReference type="PROSITE-ProRule" id="PRU01379"/>
    </source>
</evidence>
<keyword evidence="3 11" id="KW-0121">Carboxypeptidase</keyword>
<evidence type="ECO:0000256" key="1">
    <source>
        <dbReference type="ARBA" id="ARBA00001947"/>
    </source>
</evidence>
<keyword evidence="5" id="KW-0479">Metal-binding</keyword>
<sequence length="457" mass="52200">MKFSLIVAWSFLTTFFLIYLMAIRMVRGQFIISSAASPQNDIALSGTFNHQQSKIVDFNYHNQESLEQLLRLFAQRFPNLCQMYSIGKSVQGRDIWVMLVTKNPSEESLLKPNVKYVANMHGNEAVGRELLLHLIEYLVTNYESDSFVHYLLDNTRIHLVPSMNPDGFEAAIEGQCFGGTGRFNVRGIDLNRNFPDKFTSRHEKEQEEVTVIKNWINRIPFILSANLHGGALVASYPFDNTPVKMLSRWKLSYEPSLTPDNDVFKHLAEVYSFNHETMHLGKPCPDGSIEGFVNGTTNGAQWYPFSGGMQDYNYVHGSCMEITLELSCCKYPPRNQLPEFWRKNRKALLAYLNEVHQGIRGIITDTGGSPIADAILKIEGRDIPFKSSKRGEFWRILLPGSYVLHVQAIGYQPIKRSFVVQPGHQITYLDIELTSSLRPQTQNYTFSTLNEFYEIPV</sequence>
<comment type="cofactor">
    <cofactor evidence="1">
        <name>Zn(2+)</name>
        <dbReference type="ChEBI" id="CHEBI:29105"/>
    </cofactor>
</comment>
<dbReference type="PROSITE" id="PS52035">
    <property type="entry name" value="PEPTIDASE_M14"/>
    <property type="match status" value="1"/>
</dbReference>
<dbReference type="GO" id="GO:0006518">
    <property type="term" value="P:peptide metabolic process"/>
    <property type="evidence" value="ECO:0007669"/>
    <property type="project" value="TreeGrafter"/>
</dbReference>
<dbReference type="AlphaFoldDB" id="A0A131ZTY5"/>
<dbReference type="VEuPathDB" id="VectorBase:SSCA003992"/>
<evidence type="ECO:0000256" key="3">
    <source>
        <dbReference type="ARBA" id="ARBA00022645"/>
    </source>
</evidence>
<dbReference type="InterPro" id="IPR050753">
    <property type="entry name" value="Peptidase_M14_domain"/>
</dbReference>
<dbReference type="PROSITE" id="PS00132">
    <property type="entry name" value="CARBOXYPEPT_ZN_1"/>
    <property type="match status" value="1"/>
</dbReference>
<evidence type="ECO:0000313" key="12">
    <source>
        <dbReference type="Proteomes" id="UP000616769"/>
    </source>
</evidence>
<feature type="domain" description="Peptidase M14" evidence="10">
    <location>
        <begin position="59"/>
        <end position="355"/>
    </location>
</feature>
<protein>
    <submittedName>
        <fullName evidence="11">Carboxypeptidase M-like protein</fullName>
    </submittedName>
</protein>
<dbReference type="Gene3D" id="3.40.630.10">
    <property type="entry name" value="Zn peptidases"/>
    <property type="match status" value="1"/>
</dbReference>
<dbReference type="InterPro" id="IPR057247">
    <property type="entry name" value="CARBOXYPEPT_ZN_2"/>
</dbReference>
<evidence type="ECO:0000256" key="5">
    <source>
        <dbReference type="ARBA" id="ARBA00022723"/>
    </source>
</evidence>
<feature type="active site" description="Proton donor/acceptor" evidence="9">
    <location>
        <position position="325"/>
    </location>
</feature>
<dbReference type="EMBL" id="JXLN01001193">
    <property type="protein sequence ID" value="KPM02207.1"/>
    <property type="molecule type" value="Genomic_DNA"/>
</dbReference>
<dbReference type="GO" id="GO:0005615">
    <property type="term" value="C:extracellular space"/>
    <property type="evidence" value="ECO:0007669"/>
    <property type="project" value="TreeGrafter"/>
</dbReference>
<dbReference type="FunFam" id="3.40.630.10:FF:000020">
    <property type="entry name" value="Carboxypeptidase D"/>
    <property type="match status" value="1"/>
</dbReference>
<dbReference type="InterPro" id="IPR057246">
    <property type="entry name" value="CARBOXYPEPT_ZN_1"/>
</dbReference>
<keyword evidence="7" id="KW-0862">Zinc</keyword>
<keyword evidence="4" id="KW-0645">Protease</keyword>
<dbReference type="Proteomes" id="UP000616769">
    <property type="component" value="Unassembled WGS sequence"/>
</dbReference>
<comment type="similarity">
    <text evidence="2 9">Belongs to the peptidase M14 family.</text>
</comment>
<evidence type="ECO:0000259" key="10">
    <source>
        <dbReference type="PROSITE" id="PS52035"/>
    </source>
</evidence>
<dbReference type="CDD" id="cd03858">
    <property type="entry name" value="M14_CP_N-E_like"/>
    <property type="match status" value="1"/>
</dbReference>
<evidence type="ECO:0000256" key="4">
    <source>
        <dbReference type="ARBA" id="ARBA00022670"/>
    </source>
</evidence>
<dbReference type="SMART" id="SM00631">
    <property type="entry name" value="Zn_pept"/>
    <property type="match status" value="1"/>
</dbReference>
<comment type="caution">
    <text evidence="11">The sequence shown here is derived from an EMBL/GenBank/DDBJ whole genome shotgun (WGS) entry which is preliminary data.</text>
</comment>
<gene>
    <name evidence="11" type="ORF">QR98_0006160</name>
</gene>
<keyword evidence="6" id="KW-0378">Hydrolase</keyword>
<evidence type="ECO:0000256" key="7">
    <source>
        <dbReference type="ARBA" id="ARBA00022833"/>
    </source>
</evidence>
<evidence type="ECO:0000256" key="2">
    <source>
        <dbReference type="ARBA" id="ARBA00005988"/>
    </source>
</evidence>
<dbReference type="PANTHER" id="PTHR11532:SF84">
    <property type="entry name" value="CARBOXYPEPTIDASE M"/>
    <property type="match status" value="1"/>
</dbReference>
<reference evidence="11 12" key="1">
    <citation type="journal article" date="2015" name="Parasit. Vectors">
        <title>Draft genome of the scabies mite.</title>
        <authorList>
            <person name="Rider S.D.Jr."/>
            <person name="Morgan M.S."/>
            <person name="Arlian L.G."/>
        </authorList>
    </citation>
    <scope>NUCLEOTIDE SEQUENCE [LARGE SCALE GENOMIC DNA]</scope>
    <source>
        <strain evidence="11">Arlian Lab</strain>
    </source>
</reference>
<organism evidence="11 12">
    <name type="scientific">Sarcoptes scabiei</name>
    <name type="common">Itch mite</name>
    <name type="synonym">Acarus scabiei</name>
    <dbReference type="NCBI Taxonomy" id="52283"/>
    <lineage>
        <taxon>Eukaryota</taxon>
        <taxon>Metazoa</taxon>
        <taxon>Ecdysozoa</taxon>
        <taxon>Arthropoda</taxon>
        <taxon>Chelicerata</taxon>
        <taxon>Arachnida</taxon>
        <taxon>Acari</taxon>
        <taxon>Acariformes</taxon>
        <taxon>Sarcoptiformes</taxon>
        <taxon>Astigmata</taxon>
        <taxon>Psoroptidia</taxon>
        <taxon>Sarcoptoidea</taxon>
        <taxon>Sarcoptidae</taxon>
        <taxon>Sarcoptinae</taxon>
        <taxon>Sarcoptes</taxon>
    </lineage>
</organism>
<dbReference type="PRINTS" id="PR00765">
    <property type="entry name" value="CRBOXYPTASEA"/>
</dbReference>
<dbReference type="OrthoDB" id="10249045at2759"/>
<dbReference type="InterPro" id="IPR000834">
    <property type="entry name" value="Peptidase_M14"/>
</dbReference>
<dbReference type="PROSITE" id="PS00133">
    <property type="entry name" value="CARBOXYPEPT_ZN_2"/>
    <property type="match status" value="1"/>
</dbReference>
<dbReference type="SUPFAM" id="SSF49464">
    <property type="entry name" value="Carboxypeptidase regulatory domain-like"/>
    <property type="match status" value="1"/>
</dbReference>
<dbReference type="GO" id="GO:0004181">
    <property type="term" value="F:metallocarboxypeptidase activity"/>
    <property type="evidence" value="ECO:0007669"/>
    <property type="project" value="InterPro"/>
</dbReference>
<dbReference type="Pfam" id="PF00246">
    <property type="entry name" value="Peptidase_M14"/>
    <property type="match status" value="1"/>
</dbReference>
<dbReference type="Pfam" id="PF13620">
    <property type="entry name" value="CarboxypepD_reg"/>
    <property type="match status" value="1"/>
</dbReference>
<dbReference type="CDD" id="cd11308">
    <property type="entry name" value="Peptidase_M14NE-CP-C_like"/>
    <property type="match status" value="1"/>
</dbReference>
<dbReference type="InterPro" id="IPR008969">
    <property type="entry name" value="CarboxyPept-like_regulatory"/>
</dbReference>
<evidence type="ECO:0000313" key="11">
    <source>
        <dbReference type="EMBL" id="KPM02207.1"/>
    </source>
</evidence>